<dbReference type="InterPro" id="IPR013151">
    <property type="entry name" value="Immunoglobulin_dom"/>
</dbReference>
<organism evidence="4 5">
    <name type="scientific">Oopsacas minuta</name>
    <dbReference type="NCBI Taxonomy" id="111878"/>
    <lineage>
        <taxon>Eukaryota</taxon>
        <taxon>Metazoa</taxon>
        <taxon>Porifera</taxon>
        <taxon>Hexactinellida</taxon>
        <taxon>Hexasterophora</taxon>
        <taxon>Lyssacinosida</taxon>
        <taxon>Leucopsacidae</taxon>
        <taxon>Oopsacas</taxon>
    </lineage>
</organism>
<dbReference type="PANTHER" id="PTHR24637">
    <property type="entry name" value="COLLAGEN"/>
    <property type="match status" value="1"/>
</dbReference>
<evidence type="ECO:0000313" key="5">
    <source>
        <dbReference type="Proteomes" id="UP001165289"/>
    </source>
</evidence>
<reference evidence="4 5" key="1">
    <citation type="journal article" date="2023" name="BMC Biol.">
        <title>The compact genome of the sponge Oopsacas minuta (Hexactinellida) is lacking key metazoan core genes.</title>
        <authorList>
            <person name="Santini S."/>
            <person name="Schenkelaars Q."/>
            <person name="Jourda C."/>
            <person name="Duchesne M."/>
            <person name="Belahbib H."/>
            <person name="Rocher C."/>
            <person name="Selva M."/>
            <person name="Riesgo A."/>
            <person name="Vervoort M."/>
            <person name="Leys S.P."/>
            <person name="Kodjabachian L."/>
            <person name="Le Bivic A."/>
            <person name="Borchiellini C."/>
            <person name="Claverie J.M."/>
            <person name="Renard E."/>
        </authorList>
    </citation>
    <scope>NUCLEOTIDE SEQUENCE [LARGE SCALE GENOMIC DNA]</scope>
    <source>
        <strain evidence="4">SPO-2</strain>
    </source>
</reference>
<dbReference type="EMBL" id="JAKMXF010000210">
    <property type="protein sequence ID" value="KAI6655191.1"/>
    <property type="molecule type" value="Genomic_DNA"/>
</dbReference>
<proteinExistence type="predicted"/>
<dbReference type="Pfam" id="PF01391">
    <property type="entry name" value="Collagen"/>
    <property type="match status" value="1"/>
</dbReference>
<keyword evidence="5" id="KW-1185">Reference proteome</keyword>
<protein>
    <recommendedName>
        <fullName evidence="3">Ig-like domain-containing protein</fullName>
    </recommendedName>
</protein>
<evidence type="ECO:0000256" key="2">
    <source>
        <dbReference type="SAM" id="SignalP"/>
    </source>
</evidence>
<evidence type="ECO:0000259" key="3">
    <source>
        <dbReference type="PROSITE" id="PS50835"/>
    </source>
</evidence>
<feature type="chain" id="PRO_5043641947" description="Ig-like domain-containing protein" evidence="2">
    <location>
        <begin position="23"/>
        <end position="261"/>
    </location>
</feature>
<dbReference type="InterPro" id="IPR013783">
    <property type="entry name" value="Ig-like_fold"/>
</dbReference>
<dbReference type="Pfam" id="PF00047">
    <property type="entry name" value="ig"/>
    <property type="match status" value="1"/>
</dbReference>
<evidence type="ECO:0000313" key="4">
    <source>
        <dbReference type="EMBL" id="KAI6655191.1"/>
    </source>
</evidence>
<dbReference type="Gene3D" id="2.60.40.10">
    <property type="entry name" value="Immunoglobulins"/>
    <property type="match status" value="1"/>
</dbReference>
<feature type="compositionally biased region" description="Basic and acidic residues" evidence="1">
    <location>
        <begin position="249"/>
        <end position="261"/>
    </location>
</feature>
<dbReference type="InterPro" id="IPR036179">
    <property type="entry name" value="Ig-like_dom_sf"/>
</dbReference>
<dbReference type="PANTHER" id="PTHR24637:SF417">
    <property type="entry name" value="COL_CUTICLE_N DOMAIN-CONTAINING PROTEIN"/>
    <property type="match status" value="1"/>
</dbReference>
<accession>A0AAV7K221</accession>
<feature type="region of interest" description="Disordered" evidence="1">
    <location>
        <begin position="192"/>
        <end position="261"/>
    </location>
</feature>
<evidence type="ECO:0000256" key="1">
    <source>
        <dbReference type="SAM" id="MobiDB-lite"/>
    </source>
</evidence>
<feature type="compositionally biased region" description="Basic and acidic residues" evidence="1">
    <location>
        <begin position="221"/>
        <end position="239"/>
    </location>
</feature>
<feature type="signal peptide" evidence="2">
    <location>
        <begin position="1"/>
        <end position="22"/>
    </location>
</feature>
<dbReference type="InterPro" id="IPR007110">
    <property type="entry name" value="Ig-like_dom"/>
</dbReference>
<dbReference type="InterPro" id="IPR008160">
    <property type="entry name" value="Collagen"/>
</dbReference>
<comment type="caution">
    <text evidence="4">The sequence shown here is derived from an EMBL/GenBank/DDBJ whole genome shotgun (WGS) entry which is preliminary data.</text>
</comment>
<dbReference type="SUPFAM" id="SSF48726">
    <property type="entry name" value="Immunoglobulin"/>
    <property type="match status" value="1"/>
</dbReference>
<dbReference type="PROSITE" id="PS50835">
    <property type="entry name" value="IG_LIKE"/>
    <property type="match status" value="1"/>
</dbReference>
<sequence>MERLMLLLFTFLTVAILSEVNGINIENNHRFKMLNLFGYRDYRVLIGQNAIVTSNSEVTIICETTTDLGDEVIIEWVFNDRQVIFDSFNSIIFPNIRQYSGNEMIIINTTTLYTGTYECVLRDVNTGEELDRGMTKLEVLGECSDNCMGRKGKKGVQGQRGDTGEMGIQGVQGLCDPNVCYKKGINGSKGIYGAKGARGEDGAKGNIGESGKDGTNGTVGDKGEKGREGEIGEKGENGRNGENGEQGIEGERGEEGDQREI</sequence>
<keyword evidence="2" id="KW-0732">Signal</keyword>
<feature type="domain" description="Ig-like" evidence="3">
    <location>
        <begin position="40"/>
        <end position="135"/>
    </location>
</feature>
<dbReference type="Proteomes" id="UP001165289">
    <property type="component" value="Unassembled WGS sequence"/>
</dbReference>
<gene>
    <name evidence="4" type="ORF">LOD99_2480</name>
</gene>
<dbReference type="AlphaFoldDB" id="A0AAV7K221"/>
<name>A0AAV7K221_9METZ</name>